<dbReference type="InterPro" id="IPR011335">
    <property type="entry name" value="Restrct_endonuc-II-like"/>
</dbReference>
<evidence type="ECO:0000313" key="3">
    <source>
        <dbReference type="Proteomes" id="UP000199492"/>
    </source>
</evidence>
<dbReference type="Gene3D" id="3.40.1350.10">
    <property type="match status" value="1"/>
</dbReference>
<dbReference type="Proteomes" id="UP000199492">
    <property type="component" value="Unassembled WGS sequence"/>
</dbReference>
<dbReference type="AlphaFoldDB" id="A0A1G8M8M7"/>
<protein>
    <submittedName>
        <fullName evidence="2">Restriction endonuclease</fullName>
    </submittedName>
</protein>
<dbReference type="GO" id="GO:0009307">
    <property type="term" value="P:DNA restriction-modification system"/>
    <property type="evidence" value="ECO:0007669"/>
    <property type="project" value="InterPro"/>
</dbReference>
<keyword evidence="2" id="KW-0540">Nuclease</keyword>
<accession>A0A1G8M8M7</accession>
<organism evidence="2 3">
    <name type="scientific">Winogradskyella thalassocola</name>
    <dbReference type="NCBI Taxonomy" id="262004"/>
    <lineage>
        <taxon>Bacteria</taxon>
        <taxon>Pseudomonadati</taxon>
        <taxon>Bacteroidota</taxon>
        <taxon>Flavobacteriia</taxon>
        <taxon>Flavobacteriales</taxon>
        <taxon>Flavobacteriaceae</taxon>
        <taxon>Winogradskyella</taxon>
    </lineage>
</organism>
<keyword evidence="3" id="KW-1185">Reference proteome</keyword>
<feature type="domain" description="Restriction endonuclease type IV Mrr" evidence="1">
    <location>
        <begin position="36"/>
        <end position="116"/>
    </location>
</feature>
<evidence type="ECO:0000313" key="2">
    <source>
        <dbReference type="EMBL" id="SDI64316.1"/>
    </source>
</evidence>
<dbReference type="EMBL" id="FNCZ01000018">
    <property type="protein sequence ID" value="SDI64316.1"/>
    <property type="molecule type" value="Genomic_DNA"/>
</dbReference>
<dbReference type="SUPFAM" id="SSF52980">
    <property type="entry name" value="Restriction endonuclease-like"/>
    <property type="match status" value="1"/>
</dbReference>
<dbReference type="GO" id="GO:0004519">
    <property type="term" value="F:endonuclease activity"/>
    <property type="evidence" value="ECO:0007669"/>
    <property type="project" value="UniProtKB-KW"/>
</dbReference>
<reference evidence="3" key="1">
    <citation type="submission" date="2016-10" db="EMBL/GenBank/DDBJ databases">
        <authorList>
            <person name="Varghese N."/>
            <person name="Submissions S."/>
        </authorList>
    </citation>
    <scope>NUCLEOTIDE SEQUENCE [LARGE SCALE GENOMIC DNA]</scope>
    <source>
        <strain evidence="3">DSM 15363</strain>
    </source>
</reference>
<keyword evidence="2" id="KW-0255">Endonuclease</keyword>
<dbReference type="InterPro" id="IPR011856">
    <property type="entry name" value="tRNA_endonuc-like_dom_sf"/>
</dbReference>
<evidence type="ECO:0000259" key="1">
    <source>
        <dbReference type="Pfam" id="PF04471"/>
    </source>
</evidence>
<dbReference type="GO" id="GO:0003677">
    <property type="term" value="F:DNA binding"/>
    <property type="evidence" value="ECO:0007669"/>
    <property type="project" value="InterPro"/>
</dbReference>
<dbReference type="InterPro" id="IPR007560">
    <property type="entry name" value="Restrct_endonuc_IV_Mrr"/>
</dbReference>
<name>A0A1G8M8M7_9FLAO</name>
<proteinExistence type="predicted"/>
<dbReference type="OrthoDB" id="1454447at2"/>
<keyword evidence="2" id="KW-0378">Hydrolase</keyword>
<sequence length="282" mass="33926">MWKEYEKKLYETLRQNYPDCEIEYNDSIYGIYSITERQIDFSIRGNLAGKRILGIVDTKYYNKNINVKIVESFIGMTEDVNANFGFIITNKGYSKAAKNRVKHSNLKLDVLELNELNEIDITIDYFFNQNIKGLQLSKYEFFRRWKQNTNFFDSTKSNYKKRIVCFKEGFANTEYYAFKKILENSARAFRDFNQLDYIKIYIPSNKNNQFTNYFDVKTLYFSTIKKTDIEDFTNTNIEYLRDDIKNWRNEFLGKLNKERVMEFASKFIQEKKYDEYKNITCS</sequence>
<gene>
    <name evidence="2" type="ORF">SAMN04489796_11812</name>
</gene>
<dbReference type="Pfam" id="PF04471">
    <property type="entry name" value="Mrr_cat"/>
    <property type="match status" value="1"/>
</dbReference>
<dbReference type="RefSeq" id="WP_092471239.1">
    <property type="nucleotide sequence ID" value="NZ_FNCZ01000018.1"/>
</dbReference>